<reference evidence="8 9" key="1">
    <citation type="journal article" date="2014" name="Nat. Genet.">
        <title>Whole-genome sequence of a flatfish provides insights into ZW sex chromosome evolution and adaptation to a benthic lifestyle.</title>
        <authorList>
            <person name="Chen S."/>
            <person name="Zhang G."/>
            <person name="Shao C."/>
            <person name="Huang Q."/>
            <person name="Liu G."/>
            <person name="Zhang P."/>
            <person name="Song W."/>
            <person name="An N."/>
            <person name="Chalopin D."/>
            <person name="Volff J.N."/>
            <person name="Hong Y."/>
            <person name="Li Q."/>
            <person name="Sha Z."/>
            <person name="Zhou H."/>
            <person name="Xie M."/>
            <person name="Yu Q."/>
            <person name="Liu Y."/>
            <person name="Xiang H."/>
            <person name="Wang N."/>
            <person name="Wu K."/>
            <person name="Yang C."/>
            <person name="Zhou Q."/>
            <person name="Liao X."/>
            <person name="Yang L."/>
            <person name="Hu Q."/>
            <person name="Zhang J."/>
            <person name="Meng L."/>
            <person name="Jin L."/>
            <person name="Tian Y."/>
            <person name="Lian J."/>
            <person name="Yang J."/>
            <person name="Miao G."/>
            <person name="Liu S."/>
            <person name="Liang Z."/>
            <person name="Yan F."/>
            <person name="Li Y."/>
            <person name="Sun B."/>
            <person name="Zhang H."/>
            <person name="Zhang J."/>
            <person name="Zhu Y."/>
            <person name="Du M."/>
            <person name="Zhao Y."/>
            <person name="Schartl M."/>
            <person name="Tang Q."/>
            <person name="Wang J."/>
        </authorList>
    </citation>
    <scope>NUCLEOTIDE SEQUENCE</scope>
</reference>
<feature type="compositionally biased region" description="Acidic residues" evidence="7">
    <location>
        <begin position="81"/>
        <end position="91"/>
    </location>
</feature>
<protein>
    <recommendedName>
        <fullName evidence="5">Tetratricopeptide repeat protein 1</fullName>
    </recommendedName>
</protein>
<dbReference type="SMART" id="SM00028">
    <property type="entry name" value="TPR"/>
    <property type="match status" value="3"/>
</dbReference>
<dbReference type="GeneTree" id="ENSGT00940000157213"/>
<keyword evidence="3 6" id="KW-0802">TPR repeat</keyword>
<feature type="repeat" description="TPR" evidence="6">
    <location>
        <begin position="190"/>
        <end position="223"/>
    </location>
</feature>
<dbReference type="PANTHER" id="PTHR46014:SF1">
    <property type="entry name" value="TETRATRICOPEPTIDE REPEAT PROTEIN 1"/>
    <property type="match status" value="1"/>
</dbReference>
<keyword evidence="2" id="KW-0677">Repeat</keyword>
<dbReference type="OrthoDB" id="1872379at2759"/>
<dbReference type="AlphaFoldDB" id="A0A3P8W8P6"/>
<accession>A0A3P8W8P6</accession>
<feature type="region of interest" description="Disordered" evidence="7">
    <location>
        <begin position="1"/>
        <end position="91"/>
    </location>
</feature>
<dbReference type="GeneID" id="103391954"/>
<comment type="subunit">
    <text evidence="4">Interacts with the GAP domain of NF1. Interacts (via TPR repeats) with HSP90AA1 and HSPA8.</text>
</comment>
<evidence type="ECO:0000256" key="6">
    <source>
        <dbReference type="PROSITE-ProRule" id="PRU00339"/>
    </source>
</evidence>
<dbReference type="SUPFAM" id="SSF48452">
    <property type="entry name" value="TPR-like"/>
    <property type="match status" value="1"/>
</dbReference>
<dbReference type="PANTHER" id="PTHR46014">
    <property type="entry name" value="TETRATRICOPEPTIDE REPEAT PROTEIN 1"/>
    <property type="match status" value="1"/>
</dbReference>
<dbReference type="RefSeq" id="XP_008326668.1">
    <property type="nucleotide sequence ID" value="XM_008328446.2"/>
</dbReference>
<evidence type="ECO:0000256" key="3">
    <source>
        <dbReference type="ARBA" id="ARBA00022803"/>
    </source>
</evidence>
<dbReference type="InterPro" id="IPR052769">
    <property type="entry name" value="TPR_domain_protein"/>
</dbReference>
<dbReference type="OMA" id="IANSHRD"/>
<dbReference type="Proteomes" id="UP000265120">
    <property type="component" value="Chromosome 1"/>
</dbReference>
<name>A0A3P8W8P6_CYNSE</name>
<dbReference type="InParanoid" id="A0A3P8W8P6"/>
<evidence type="ECO:0000256" key="1">
    <source>
        <dbReference type="ARBA" id="ARBA00022553"/>
    </source>
</evidence>
<evidence type="ECO:0000256" key="5">
    <source>
        <dbReference type="ARBA" id="ARBA00067165"/>
    </source>
</evidence>
<dbReference type="Pfam" id="PF00515">
    <property type="entry name" value="TPR_1"/>
    <property type="match status" value="2"/>
</dbReference>
<dbReference type="PROSITE" id="PS50005">
    <property type="entry name" value="TPR"/>
    <property type="match status" value="1"/>
</dbReference>
<dbReference type="CTD" id="7265"/>
<evidence type="ECO:0000256" key="2">
    <source>
        <dbReference type="ARBA" id="ARBA00022737"/>
    </source>
</evidence>
<evidence type="ECO:0000313" key="9">
    <source>
        <dbReference type="Proteomes" id="UP000265120"/>
    </source>
</evidence>
<evidence type="ECO:0000256" key="4">
    <source>
        <dbReference type="ARBA" id="ARBA00063969"/>
    </source>
</evidence>
<reference evidence="8" key="2">
    <citation type="submission" date="2025-08" db="UniProtKB">
        <authorList>
            <consortium name="Ensembl"/>
        </authorList>
    </citation>
    <scope>IDENTIFICATION</scope>
</reference>
<evidence type="ECO:0000256" key="7">
    <source>
        <dbReference type="SAM" id="MobiDB-lite"/>
    </source>
</evidence>
<evidence type="ECO:0000313" key="8">
    <source>
        <dbReference type="Ensembl" id="ENSCSEP00000023903.1"/>
    </source>
</evidence>
<dbReference type="KEGG" id="csem:103391954"/>
<organism evidence="8 9">
    <name type="scientific">Cynoglossus semilaevis</name>
    <name type="common">Tongue sole</name>
    <dbReference type="NCBI Taxonomy" id="244447"/>
    <lineage>
        <taxon>Eukaryota</taxon>
        <taxon>Metazoa</taxon>
        <taxon>Chordata</taxon>
        <taxon>Craniata</taxon>
        <taxon>Vertebrata</taxon>
        <taxon>Euteleostomi</taxon>
        <taxon>Actinopterygii</taxon>
        <taxon>Neopterygii</taxon>
        <taxon>Teleostei</taxon>
        <taxon>Neoteleostei</taxon>
        <taxon>Acanthomorphata</taxon>
        <taxon>Carangaria</taxon>
        <taxon>Pleuronectiformes</taxon>
        <taxon>Pleuronectoidei</taxon>
        <taxon>Cynoglossidae</taxon>
        <taxon>Cynoglossinae</taxon>
        <taxon>Cynoglossus</taxon>
    </lineage>
</organism>
<dbReference type="InterPro" id="IPR019734">
    <property type="entry name" value="TPR_rpt"/>
</dbReference>
<dbReference type="RefSeq" id="XP_016892703.1">
    <property type="nucleotide sequence ID" value="XM_017037214.2"/>
</dbReference>
<sequence>MSRKESCNRTAENPGEEDDKDEKEEQREEKEEEDFYDCQETLKPPDAQKEEPGDCSTTPEIRKDNDEDQEGESAGNRQQDDSDSEFQEQQAEFDDDYLREAEKDLTDEEKKSRQQQSLTLKEEGNRHFKASDWVKAEQTYSEALVLCPVCYSTERSVLFSNRAAARSHLGSKDQAIADCTKALELNPDYVRALLRRAELYEQTEKLDEALEDYKNVLERDPSQTCARSACIRLPQQIQERNEKLKEEMMGKLKDLGNMFLRPFGLSTQNFQVNQDQNSGSYSINFVQKPNNNNNSS</sequence>
<dbReference type="FunFam" id="1.25.40.10:FF:000367">
    <property type="entry name" value="Tetratricopeptide repeat domain 1"/>
    <property type="match status" value="1"/>
</dbReference>
<proteinExistence type="predicted"/>
<keyword evidence="9" id="KW-1185">Reference proteome</keyword>
<feature type="region of interest" description="Disordered" evidence="7">
    <location>
        <begin position="104"/>
        <end position="124"/>
    </location>
</feature>
<keyword evidence="1" id="KW-0597">Phosphoprotein</keyword>
<dbReference type="STRING" id="244447.ENSCSEP00000023903"/>
<dbReference type="InterPro" id="IPR011990">
    <property type="entry name" value="TPR-like_helical_dom_sf"/>
</dbReference>
<dbReference type="Ensembl" id="ENSCSET00000024223.1">
    <property type="protein sequence ID" value="ENSCSEP00000023903.1"/>
    <property type="gene ID" value="ENSCSEG00000015243.1"/>
</dbReference>
<reference evidence="8" key="3">
    <citation type="submission" date="2025-09" db="UniProtKB">
        <authorList>
            <consortium name="Ensembl"/>
        </authorList>
    </citation>
    <scope>IDENTIFICATION</scope>
</reference>
<dbReference type="Gene3D" id="1.25.40.10">
    <property type="entry name" value="Tetratricopeptide repeat domain"/>
    <property type="match status" value="1"/>
</dbReference>